<name>A0A5C3NU16_9APHY</name>
<protein>
    <recommendedName>
        <fullName evidence="4">Pali-domain-containing protein</fullName>
    </recommendedName>
</protein>
<evidence type="ECO:0000313" key="3">
    <source>
        <dbReference type="Proteomes" id="UP000308197"/>
    </source>
</evidence>
<gene>
    <name evidence="2" type="ORF">K466DRAFT_605651</name>
</gene>
<evidence type="ECO:0000256" key="1">
    <source>
        <dbReference type="SAM" id="Phobius"/>
    </source>
</evidence>
<keyword evidence="1" id="KW-0472">Membrane</keyword>
<keyword evidence="1" id="KW-1133">Transmembrane helix</keyword>
<feature type="transmembrane region" description="Helical" evidence="1">
    <location>
        <begin position="194"/>
        <end position="213"/>
    </location>
</feature>
<proteinExistence type="predicted"/>
<feature type="transmembrane region" description="Helical" evidence="1">
    <location>
        <begin position="147"/>
        <end position="174"/>
    </location>
</feature>
<dbReference type="GO" id="GO:0032153">
    <property type="term" value="C:cell division site"/>
    <property type="evidence" value="ECO:0007669"/>
    <property type="project" value="TreeGrafter"/>
</dbReference>
<evidence type="ECO:0008006" key="4">
    <source>
        <dbReference type="Google" id="ProtNLM"/>
    </source>
</evidence>
<sequence>MPRVFHIPGVIFLFCAFILLILVSISLPFITALDVARVHFKSGSPTVNSDSTVINELRFGTWATCWYEDIGNRVCSPSHNAYATTIHGNDGSFVNIGPSWTRGLAIHPVGESRPSRYSSTAKLTTCRSGGSDPDCVHPLALLLTMTLLASLTAFLAALITLIAFAVDIALYAFVKHEMGKLNGVSTNTDTAPGFWLTFVSFLLLCFAGCTVCFGRRRDRLDGATTYSWRDRFRLGRKRF</sequence>
<feature type="transmembrane region" description="Helical" evidence="1">
    <location>
        <begin position="6"/>
        <end position="33"/>
    </location>
</feature>
<keyword evidence="1" id="KW-0812">Transmembrane</keyword>
<organism evidence="2 3">
    <name type="scientific">Polyporus arcularius HHB13444</name>
    <dbReference type="NCBI Taxonomy" id="1314778"/>
    <lineage>
        <taxon>Eukaryota</taxon>
        <taxon>Fungi</taxon>
        <taxon>Dikarya</taxon>
        <taxon>Basidiomycota</taxon>
        <taxon>Agaricomycotina</taxon>
        <taxon>Agaricomycetes</taxon>
        <taxon>Polyporales</taxon>
        <taxon>Polyporaceae</taxon>
        <taxon>Polyporus</taxon>
    </lineage>
</organism>
<dbReference type="EMBL" id="ML211856">
    <property type="protein sequence ID" value="TFK80067.1"/>
    <property type="molecule type" value="Genomic_DNA"/>
</dbReference>
<reference evidence="2 3" key="1">
    <citation type="journal article" date="2019" name="Nat. Ecol. Evol.">
        <title>Megaphylogeny resolves global patterns of mushroom evolution.</title>
        <authorList>
            <person name="Varga T."/>
            <person name="Krizsan K."/>
            <person name="Foldi C."/>
            <person name="Dima B."/>
            <person name="Sanchez-Garcia M."/>
            <person name="Sanchez-Ramirez S."/>
            <person name="Szollosi G.J."/>
            <person name="Szarkandi J.G."/>
            <person name="Papp V."/>
            <person name="Albert L."/>
            <person name="Andreopoulos W."/>
            <person name="Angelini C."/>
            <person name="Antonin V."/>
            <person name="Barry K.W."/>
            <person name="Bougher N.L."/>
            <person name="Buchanan P."/>
            <person name="Buyck B."/>
            <person name="Bense V."/>
            <person name="Catcheside P."/>
            <person name="Chovatia M."/>
            <person name="Cooper J."/>
            <person name="Damon W."/>
            <person name="Desjardin D."/>
            <person name="Finy P."/>
            <person name="Geml J."/>
            <person name="Haridas S."/>
            <person name="Hughes K."/>
            <person name="Justo A."/>
            <person name="Karasinski D."/>
            <person name="Kautmanova I."/>
            <person name="Kiss B."/>
            <person name="Kocsube S."/>
            <person name="Kotiranta H."/>
            <person name="LaButti K.M."/>
            <person name="Lechner B.E."/>
            <person name="Liimatainen K."/>
            <person name="Lipzen A."/>
            <person name="Lukacs Z."/>
            <person name="Mihaltcheva S."/>
            <person name="Morgado L.N."/>
            <person name="Niskanen T."/>
            <person name="Noordeloos M.E."/>
            <person name="Ohm R.A."/>
            <person name="Ortiz-Santana B."/>
            <person name="Ovrebo C."/>
            <person name="Racz N."/>
            <person name="Riley R."/>
            <person name="Savchenko A."/>
            <person name="Shiryaev A."/>
            <person name="Soop K."/>
            <person name="Spirin V."/>
            <person name="Szebenyi C."/>
            <person name="Tomsovsky M."/>
            <person name="Tulloss R.E."/>
            <person name="Uehling J."/>
            <person name="Grigoriev I.V."/>
            <person name="Vagvolgyi C."/>
            <person name="Papp T."/>
            <person name="Martin F.M."/>
            <person name="Miettinen O."/>
            <person name="Hibbett D.S."/>
            <person name="Nagy L.G."/>
        </authorList>
    </citation>
    <scope>NUCLEOTIDE SEQUENCE [LARGE SCALE GENOMIC DNA]</scope>
    <source>
        <strain evidence="2 3">HHB13444</strain>
    </source>
</reference>
<dbReference type="STRING" id="1314778.A0A5C3NU16"/>
<dbReference type="PANTHER" id="PTHR28013">
    <property type="entry name" value="PROTEIN DCV1-RELATED"/>
    <property type="match status" value="1"/>
</dbReference>
<dbReference type="Proteomes" id="UP000308197">
    <property type="component" value="Unassembled WGS sequence"/>
</dbReference>
<dbReference type="PANTHER" id="PTHR28013:SF4">
    <property type="entry name" value="MARVEL DOMAIN-CONTAINING PROTEIN"/>
    <property type="match status" value="1"/>
</dbReference>
<accession>A0A5C3NU16</accession>
<dbReference type="AlphaFoldDB" id="A0A5C3NU16"/>
<dbReference type="InParanoid" id="A0A5C3NU16"/>
<evidence type="ECO:0000313" key="2">
    <source>
        <dbReference type="EMBL" id="TFK80067.1"/>
    </source>
</evidence>
<dbReference type="GO" id="GO:0035838">
    <property type="term" value="C:growing cell tip"/>
    <property type="evidence" value="ECO:0007669"/>
    <property type="project" value="TreeGrafter"/>
</dbReference>
<dbReference type="InterPro" id="IPR051380">
    <property type="entry name" value="pH-response_reg_palI/RIM9"/>
</dbReference>
<keyword evidence="3" id="KW-1185">Reference proteome</keyword>
<dbReference type="GO" id="GO:0005886">
    <property type="term" value="C:plasma membrane"/>
    <property type="evidence" value="ECO:0007669"/>
    <property type="project" value="InterPro"/>
</dbReference>